<accession>A0A428PMT0</accession>
<organism evidence="1 2">
    <name type="scientific">Fusarium duplospermum</name>
    <dbReference type="NCBI Taxonomy" id="1325734"/>
    <lineage>
        <taxon>Eukaryota</taxon>
        <taxon>Fungi</taxon>
        <taxon>Dikarya</taxon>
        <taxon>Ascomycota</taxon>
        <taxon>Pezizomycotina</taxon>
        <taxon>Sordariomycetes</taxon>
        <taxon>Hypocreomycetidae</taxon>
        <taxon>Hypocreales</taxon>
        <taxon>Nectriaceae</taxon>
        <taxon>Fusarium</taxon>
        <taxon>Fusarium solani species complex</taxon>
    </lineage>
</organism>
<dbReference type="InterPro" id="IPR052985">
    <property type="entry name" value="CoA-trans_III_biosynth/detox"/>
</dbReference>
<proteinExistence type="predicted"/>
<comment type="caution">
    <text evidence="1">The sequence shown here is derived from an EMBL/GenBank/DDBJ whole genome shotgun (WGS) entry which is preliminary data.</text>
</comment>
<dbReference type="OrthoDB" id="2308815at2759"/>
<dbReference type="PANTHER" id="PTHR48229:SF1">
    <property type="entry name" value="ALPHA METHYLACYL-COA RACEMASE-RELATED"/>
    <property type="match status" value="1"/>
</dbReference>
<dbReference type="SUPFAM" id="SSF89796">
    <property type="entry name" value="CoA-transferase family III (CaiB/BaiF)"/>
    <property type="match status" value="1"/>
</dbReference>
<evidence type="ECO:0000313" key="2">
    <source>
        <dbReference type="Proteomes" id="UP000288168"/>
    </source>
</evidence>
<name>A0A428PMT0_9HYPO</name>
<reference evidence="1 2" key="1">
    <citation type="submission" date="2017-06" db="EMBL/GenBank/DDBJ databases">
        <title>Comparative genomic analysis of Ambrosia Fusariam Clade fungi.</title>
        <authorList>
            <person name="Stajich J.E."/>
            <person name="Carrillo J."/>
            <person name="Kijimoto T."/>
            <person name="Eskalen A."/>
            <person name="O'Donnell K."/>
            <person name="Kasson M."/>
        </authorList>
    </citation>
    <scope>NUCLEOTIDE SEQUENCE [LARGE SCALE GENOMIC DNA]</scope>
    <source>
        <strain evidence="1 2">NRRL62584</strain>
    </source>
</reference>
<gene>
    <name evidence="1" type="ORF">CEP54_009955</name>
</gene>
<keyword evidence="2" id="KW-1185">Reference proteome</keyword>
<dbReference type="EMBL" id="NKCI01000112">
    <property type="protein sequence ID" value="RSL54359.1"/>
    <property type="molecule type" value="Genomic_DNA"/>
</dbReference>
<sequence length="144" mass="15895">MPRYSIFTESARILNKALLSDPKLELPTSFAEAAQKVEFVGGDDQPFVLTPLKITESCASLTALVATAANVVAAERYGIPYQSVQVNTDVATLFLESVLLPTIGGKSFMQHPQMIKELAKMDIHQNMKPIKFYATNIYQTKDGR</sequence>
<dbReference type="AlphaFoldDB" id="A0A428PMT0"/>
<dbReference type="InterPro" id="IPR023606">
    <property type="entry name" value="CoA-Trfase_III_dom_1_sf"/>
</dbReference>
<evidence type="ECO:0000313" key="1">
    <source>
        <dbReference type="EMBL" id="RSL54359.1"/>
    </source>
</evidence>
<dbReference type="Proteomes" id="UP000288168">
    <property type="component" value="Unassembled WGS sequence"/>
</dbReference>
<protein>
    <submittedName>
        <fullName evidence="1">Uncharacterized protein</fullName>
    </submittedName>
</protein>
<dbReference type="PANTHER" id="PTHR48229">
    <property type="entry name" value="CAIB/BAIF FAMILY ENZYME (AFU_ORTHOLOGUE AFUA_1G05360)-RELATED"/>
    <property type="match status" value="1"/>
</dbReference>
<dbReference type="STRING" id="1325734.A0A428PMT0"/>